<dbReference type="EMBL" id="BKCJ010009091">
    <property type="protein sequence ID" value="GEU85356.1"/>
    <property type="molecule type" value="Genomic_DNA"/>
</dbReference>
<dbReference type="InterPro" id="IPR026960">
    <property type="entry name" value="RVT-Znf"/>
</dbReference>
<comment type="caution">
    <text evidence="2">The sequence shown here is derived from an EMBL/GenBank/DDBJ whole genome shotgun (WGS) entry which is preliminary data.</text>
</comment>
<dbReference type="GO" id="GO:0003964">
    <property type="term" value="F:RNA-directed DNA polymerase activity"/>
    <property type="evidence" value="ECO:0007669"/>
    <property type="project" value="UniProtKB-KW"/>
</dbReference>
<dbReference type="PANTHER" id="PTHR34201:SF6">
    <property type="entry name" value="GLYCINE-RICH PROTEIN"/>
    <property type="match status" value="1"/>
</dbReference>
<sequence>MAVGCGVGVDFGLVGGMGFGGPGWNHLRIAFGFGIGCGVRVGFKYDMVLMFMILVCYEFGRNEVAYLVTKVRDGVESHQWSELLSLISSFIFSPSSDRWTCDLNGEGMFHVKDIRLALDDLFLPSSFEATRWVSFVPIKVNVFAWRACLDHLPTRVNLAKRGVIMDSSLCPICGLFPENAQHLFFRCELASSIALRLCNWWNLNWSDISSFTEWNSWSIFDDSPPKRSTLFDDIVSFSFFWFMGLMELRLLK</sequence>
<keyword evidence="2" id="KW-0548">Nucleotidyltransferase</keyword>
<gene>
    <name evidence="2" type="ORF">Tci_057334</name>
</gene>
<evidence type="ECO:0000313" key="2">
    <source>
        <dbReference type="EMBL" id="GEU85356.1"/>
    </source>
</evidence>
<accession>A0A6L2NGL5</accession>
<dbReference type="InterPro" id="IPR053288">
    <property type="entry name" value="TGD_Bridge_Protein"/>
</dbReference>
<dbReference type="AlphaFoldDB" id="A0A6L2NGL5"/>
<protein>
    <submittedName>
        <fullName evidence="2">RNA-directed DNA polymerase, eukaryota</fullName>
    </submittedName>
</protein>
<proteinExistence type="predicted"/>
<organism evidence="2">
    <name type="scientific">Tanacetum cinerariifolium</name>
    <name type="common">Dalmatian daisy</name>
    <name type="synonym">Chrysanthemum cinerariifolium</name>
    <dbReference type="NCBI Taxonomy" id="118510"/>
    <lineage>
        <taxon>Eukaryota</taxon>
        <taxon>Viridiplantae</taxon>
        <taxon>Streptophyta</taxon>
        <taxon>Embryophyta</taxon>
        <taxon>Tracheophyta</taxon>
        <taxon>Spermatophyta</taxon>
        <taxon>Magnoliopsida</taxon>
        <taxon>eudicotyledons</taxon>
        <taxon>Gunneridae</taxon>
        <taxon>Pentapetalae</taxon>
        <taxon>asterids</taxon>
        <taxon>campanulids</taxon>
        <taxon>Asterales</taxon>
        <taxon>Asteraceae</taxon>
        <taxon>Asteroideae</taxon>
        <taxon>Anthemideae</taxon>
        <taxon>Anthemidinae</taxon>
        <taxon>Tanacetum</taxon>
    </lineage>
</organism>
<dbReference type="PANTHER" id="PTHR34201">
    <property type="entry name" value="GLYCINE-RICH PROTEIN"/>
    <property type="match status" value="1"/>
</dbReference>
<dbReference type="Pfam" id="PF13966">
    <property type="entry name" value="zf-RVT"/>
    <property type="match status" value="1"/>
</dbReference>
<reference evidence="2" key="1">
    <citation type="journal article" date="2019" name="Sci. Rep.">
        <title>Draft genome of Tanacetum cinerariifolium, the natural source of mosquito coil.</title>
        <authorList>
            <person name="Yamashiro T."/>
            <person name="Shiraishi A."/>
            <person name="Satake H."/>
            <person name="Nakayama K."/>
        </authorList>
    </citation>
    <scope>NUCLEOTIDE SEQUENCE</scope>
</reference>
<name>A0A6L2NGL5_TANCI</name>
<evidence type="ECO:0000259" key="1">
    <source>
        <dbReference type="Pfam" id="PF13966"/>
    </source>
</evidence>
<keyword evidence="2" id="KW-0695">RNA-directed DNA polymerase</keyword>
<feature type="domain" description="Reverse transcriptase zinc-binding" evidence="1">
    <location>
        <begin position="128"/>
        <end position="192"/>
    </location>
</feature>
<keyword evidence="2" id="KW-0808">Transferase</keyword>